<evidence type="ECO:0000256" key="5">
    <source>
        <dbReference type="ARBA" id="ARBA00023295"/>
    </source>
</evidence>
<dbReference type="Proteomes" id="UP000717328">
    <property type="component" value="Unassembled WGS sequence"/>
</dbReference>
<name>A0A9P7FX08_9AGAR</name>
<dbReference type="PANTHER" id="PTHR42909">
    <property type="entry name" value="ZGC:136858"/>
    <property type="match status" value="1"/>
</dbReference>
<dbReference type="GO" id="GO:0016798">
    <property type="term" value="F:hydrolase activity, acting on glycosyl bonds"/>
    <property type="evidence" value="ECO:0007669"/>
    <property type="project" value="UniProtKB-KW"/>
</dbReference>
<keyword evidence="5" id="KW-0326">Glycosidase</keyword>
<dbReference type="GO" id="GO:0046872">
    <property type="term" value="F:metal ion binding"/>
    <property type="evidence" value="ECO:0007669"/>
    <property type="project" value="UniProtKB-KW"/>
</dbReference>
<dbReference type="PANTHER" id="PTHR42909:SF1">
    <property type="entry name" value="CARBOHYDRATE KINASE PFKB DOMAIN-CONTAINING PROTEIN"/>
    <property type="match status" value="1"/>
</dbReference>
<comment type="caution">
    <text evidence="6">The sequence shown here is derived from an EMBL/GenBank/DDBJ whole genome shotgun (WGS) entry which is preliminary data.</text>
</comment>
<dbReference type="InterPro" id="IPR022830">
    <property type="entry name" value="Indigdn_synthA-like"/>
</dbReference>
<accession>A0A9P7FX08</accession>
<evidence type="ECO:0000256" key="3">
    <source>
        <dbReference type="ARBA" id="ARBA00023211"/>
    </source>
</evidence>
<evidence type="ECO:0000256" key="4">
    <source>
        <dbReference type="ARBA" id="ARBA00023239"/>
    </source>
</evidence>
<dbReference type="OrthoDB" id="198885at2759"/>
<evidence type="ECO:0000313" key="7">
    <source>
        <dbReference type="Proteomes" id="UP000717328"/>
    </source>
</evidence>
<dbReference type="SUPFAM" id="SSF110581">
    <property type="entry name" value="Indigoidine synthase A-like"/>
    <property type="match status" value="1"/>
</dbReference>
<organism evidence="6 7">
    <name type="scientific">Sphagnurus paluster</name>
    <dbReference type="NCBI Taxonomy" id="117069"/>
    <lineage>
        <taxon>Eukaryota</taxon>
        <taxon>Fungi</taxon>
        <taxon>Dikarya</taxon>
        <taxon>Basidiomycota</taxon>
        <taxon>Agaricomycotina</taxon>
        <taxon>Agaricomycetes</taxon>
        <taxon>Agaricomycetidae</taxon>
        <taxon>Agaricales</taxon>
        <taxon>Tricholomatineae</taxon>
        <taxon>Lyophyllaceae</taxon>
        <taxon>Sphagnurus</taxon>
    </lineage>
</organism>
<dbReference type="EMBL" id="JABCKI010005751">
    <property type="protein sequence ID" value="KAG5638659.1"/>
    <property type="molecule type" value="Genomic_DNA"/>
</dbReference>
<keyword evidence="7" id="KW-1185">Reference proteome</keyword>
<dbReference type="HAMAP" id="MF_01876">
    <property type="entry name" value="PsiMP_glycosidase"/>
    <property type="match status" value="1"/>
</dbReference>
<proteinExistence type="inferred from homology"/>
<dbReference type="Gene3D" id="3.40.1790.10">
    <property type="entry name" value="Indigoidine synthase domain"/>
    <property type="match status" value="1"/>
</dbReference>
<sequence>MFFRTPSVVALSSRSARPLSQLSAVLKRNAPIDIHPEVQEALCTNKPVVALETALVTHGFPYPENLKLALSLEKIVRSTGCIPATIGFIRGRVKIGLEEADLQRLADRDTQASKISRRDIAAAIAMKADGGTTCSSTLVFAALAGIKVFATGGLGGVHRGGENCMSNTSPGVTNAFSINPLAMDVSADLNELTRCPVGLVSSGVKSILDIGRTLEYLETLGVPVFTYGPSREFPAFFSRHSGFNAPWGVNDPVTAANIIHTQWQLGMNNGALIAVPIPPEFEEVGMSIQKAVDQAVAESEDNGVSKKGKQATPWLLNRVAELTQGTSLVSNIALLENSALIGKQDSSLKIIYGFDHVISV</sequence>
<dbReference type="Pfam" id="PF04227">
    <property type="entry name" value="Indigoidine_A"/>
    <property type="match status" value="1"/>
</dbReference>
<keyword evidence="4" id="KW-0456">Lyase</keyword>
<dbReference type="AlphaFoldDB" id="A0A9P7FX08"/>
<gene>
    <name evidence="6" type="ORF">H0H81_011211</name>
</gene>
<reference evidence="6" key="2">
    <citation type="submission" date="2021-10" db="EMBL/GenBank/DDBJ databases">
        <title>Phylogenomics reveals ancestral predisposition of the termite-cultivated fungus Termitomyces towards a domesticated lifestyle.</title>
        <authorList>
            <person name="Auxier B."/>
            <person name="Grum-Grzhimaylo A."/>
            <person name="Cardenas M.E."/>
            <person name="Lodge J.D."/>
            <person name="Laessoe T."/>
            <person name="Pedersen O."/>
            <person name="Smith M.E."/>
            <person name="Kuyper T.W."/>
            <person name="Franco-Molano E.A."/>
            <person name="Baroni T.J."/>
            <person name="Aanen D.K."/>
        </authorList>
    </citation>
    <scope>NUCLEOTIDE SEQUENCE</scope>
    <source>
        <strain evidence="6">D49</strain>
    </source>
</reference>
<keyword evidence="3" id="KW-0464">Manganese</keyword>
<keyword evidence="1" id="KW-0479">Metal-binding</keyword>
<reference evidence="6" key="1">
    <citation type="submission" date="2021-02" db="EMBL/GenBank/DDBJ databases">
        <authorList>
            <person name="Nieuwenhuis M."/>
            <person name="Van De Peppel L.J.J."/>
        </authorList>
    </citation>
    <scope>NUCLEOTIDE SEQUENCE</scope>
    <source>
        <strain evidence="6">D49</strain>
    </source>
</reference>
<evidence type="ECO:0000256" key="1">
    <source>
        <dbReference type="ARBA" id="ARBA00022723"/>
    </source>
</evidence>
<protein>
    <submittedName>
        <fullName evidence="6">Uncharacterized protein</fullName>
    </submittedName>
</protein>
<dbReference type="GO" id="GO:0004730">
    <property type="term" value="F:pseudouridylate synthase activity"/>
    <property type="evidence" value="ECO:0007669"/>
    <property type="project" value="InterPro"/>
</dbReference>
<keyword evidence="2" id="KW-0378">Hydrolase</keyword>
<dbReference type="GO" id="GO:0005737">
    <property type="term" value="C:cytoplasm"/>
    <property type="evidence" value="ECO:0007669"/>
    <property type="project" value="TreeGrafter"/>
</dbReference>
<evidence type="ECO:0000256" key="2">
    <source>
        <dbReference type="ARBA" id="ARBA00022801"/>
    </source>
</evidence>
<dbReference type="InterPro" id="IPR007342">
    <property type="entry name" value="PsuG"/>
</dbReference>
<evidence type="ECO:0000313" key="6">
    <source>
        <dbReference type="EMBL" id="KAG5638659.1"/>
    </source>
</evidence>